<dbReference type="Proteomes" id="UP000828251">
    <property type="component" value="Unassembled WGS sequence"/>
</dbReference>
<dbReference type="AlphaFoldDB" id="A0A9D3UIB4"/>
<name>A0A9D3UIB4_9ROSI</name>
<sequence length="70" mass="7911">MFPMVARVAQVDCELTVGSMAPYKALYGRKCRTPLCWTELGERCILGPKLISEMEDKVRLIEDCLKAAFD</sequence>
<organism evidence="1 2">
    <name type="scientific">Gossypium stocksii</name>
    <dbReference type="NCBI Taxonomy" id="47602"/>
    <lineage>
        <taxon>Eukaryota</taxon>
        <taxon>Viridiplantae</taxon>
        <taxon>Streptophyta</taxon>
        <taxon>Embryophyta</taxon>
        <taxon>Tracheophyta</taxon>
        <taxon>Spermatophyta</taxon>
        <taxon>Magnoliopsida</taxon>
        <taxon>eudicotyledons</taxon>
        <taxon>Gunneridae</taxon>
        <taxon>Pentapetalae</taxon>
        <taxon>rosids</taxon>
        <taxon>malvids</taxon>
        <taxon>Malvales</taxon>
        <taxon>Malvaceae</taxon>
        <taxon>Malvoideae</taxon>
        <taxon>Gossypium</taxon>
    </lineage>
</organism>
<comment type="caution">
    <text evidence="1">The sequence shown here is derived from an EMBL/GenBank/DDBJ whole genome shotgun (WGS) entry which is preliminary data.</text>
</comment>
<dbReference type="PANTHER" id="PTHR45835">
    <property type="entry name" value="YALI0A06105P"/>
    <property type="match status" value="1"/>
</dbReference>
<evidence type="ECO:0008006" key="3">
    <source>
        <dbReference type="Google" id="ProtNLM"/>
    </source>
</evidence>
<evidence type="ECO:0000313" key="1">
    <source>
        <dbReference type="EMBL" id="KAH1045876.1"/>
    </source>
</evidence>
<accession>A0A9D3UIB4</accession>
<protein>
    <recommendedName>
        <fullName evidence="3">Reverse transcriptase domain-containing protein</fullName>
    </recommendedName>
</protein>
<reference evidence="1 2" key="1">
    <citation type="journal article" date="2021" name="Plant Biotechnol. J.">
        <title>Multi-omics assisted identification of the key and species-specific regulatory components of drought-tolerant mechanisms in Gossypium stocksii.</title>
        <authorList>
            <person name="Yu D."/>
            <person name="Ke L."/>
            <person name="Zhang D."/>
            <person name="Wu Y."/>
            <person name="Sun Y."/>
            <person name="Mei J."/>
            <person name="Sun J."/>
            <person name="Sun Y."/>
        </authorList>
    </citation>
    <scope>NUCLEOTIDE SEQUENCE [LARGE SCALE GENOMIC DNA]</scope>
    <source>
        <strain evidence="2">cv. E1</strain>
        <tissue evidence="1">Leaf</tissue>
    </source>
</reference>
<dbReference type="EMBL" id="JAIQCV010000011">
    <property type="protein sequence ID" value="KAH1045876.1"/>
    <property type="molecule type" value="Genomic_DNA"/>
</dbReference>
<dbReference type="PANTHER" id="PTHR45835:SF99">
    <property type="entry name" value="CHROMO DOMAIN-CONTAINING PROTEIN-RELATED"/>
    <property type="match status" value="1"/>
</dbReference>
<evidence type="ECO:0000313" key="2">
    <source>
        <dbReference type="Proteomes" id="UP000828251"/>
    </source>
</evidence>
<feature type="non-terminal residue" evidence="1">
    <location>
        <position position="70"/>
    </location>
</feature>
<proteinExistence type="predicted"/>
<gene>
    <name evidence="1" type="ORF">J1N35_036660</name>
</gene>
<dbReference type="OrthoDB" id="999727at2759"/>
<keyword evidence="2" id="KW-1185">Reference proteome</keyword>